<organism evidence="2 3">
    <name type="scientific">Leifsonia shinshuensis</name>
    <dbReference type="NCBI Taxonomy" id="150026"/>
    <lineage>
        <taxon>Bacteria</taxon>
        <taxon>Bacillati</taxon>
        <taxon>Actinomycetota</taxon>
        <taxon>Actinomycetes</taxon>
        <taxon>Micrococcales</taxon>
        <taxon>Microbacteriaceae</taxon>
        <taxon>Leifsonia</taxon>
    </lineage>
</organism>
<dbReference type="SUPFAM" id="SSF55729">
    <property type="entry name" value="Acyl-CoA N-acyltransferases (Nat)"/>
    <property type="match status" value="1"/>
</dbReference>
<feature type="domain" description="N-acetyltransferase" evidence="1">
    <location>
        <begin position="7"/>
        <end position="171"/>
    </location>
</feature>
<dbReference type="Pfam" id="PF00583">
    <property type="entry name" value="Acetyltransf_1"/>
    <property type="match status" value="1"/>
</dbReference>
<evidence type="ECO:0000259" key="1">
    <source>
        <dbReference type="PROSITE" id="PS51186"/>
    </source>
</evidence>
<reference evidence="3" key="1">
    <citation type="submission" date="2019-09" db="EMBL/GenBank/DDBJ databases">
        <title>Antimicrobial potential of Antarctic Bacteria.</title>
        <authorList>
            <person name="Benaud N."/>
            <person name="Edwards R.J."/>
            <person name="Ferrari B.C."/>
        </authorList>
    </citation>
    <scope>NUCLEOTIDE SEQUENCE [LARGE SCALE GENOMIC DNA]</scope>
    <source>
        <strain evidence="3">INR9</strain>
    </source>
</reference>
<sequence>MSSRRVLGYEDLIYEDAEEIHDNALDHAGQSLVEEELRAIITTPRRELWKNNPIFVIRDKKAGIIGHAYAVRQKQKYNGDLYESDSTIELQSLVVVTKYRGAGEGRKLLREMAEFPKRRRFPHVISQVPQGMNGLFEESGWDVSATGWAWLEPKPNIARTAPGVPKVRLLRVGPDIIRGKRAVARAVGDPMQGVAIPLDAKATDIELFEKIVRRRTPEWAEAEQLEAALKLMRAKA</sequence>
<dbReference type="PROSITE" id="PS51186">
    <property type="entry name" value="GNAT"/>
    <property type="match status" value="1"/>
</dbReference>
<dbReference type="KEGG" id="lse:F1C12_12595"/>
<dbReference type="RefSeq" id="WP_185275351.1">
    <property type="nucleotide sequence ID" value="NZ_CP043641.1"/>
</dbReference>
<keyword evidence="2" id="KW-0808">Transferase</keyword>
<dbReference type="EMBL" id="CP043641">
    <property type="protein sequence ID" value="QNE35883.1"/>
    <property type="molecule type" value="Genomic_DNA"/>
</dbReference>
<proteinExistence type="predicted"/>
<accession>A0A7G6YBL8</accession>
<gene>
    <name evidence="2" type="ORF">F1C12_12595</name>
</gene>
<dbReference type="Gene3D" id="3.40.630.30">
    <property type="match status" value="1"/>
</dbReference>
<dbReference type="InterPro" id="IPR000182">
    <property type="entry name" value="GNAT_dom"/>
</dbReference>
<protein>
    <submittedName>
        <fullName evidence="2">GNAT family N-acetyltransferase</fullName>
    </submittedName>
</protein>
<dbReference type="InterPro" id="IPR016181">
    <property type="entry name" value="Acyl_CoA_acyltransferase"/>
</dbReference>
<name>A0A7G6YBL8_9MICO</name>
<evidence type="ECO:0000313" key="2">
    <source>
        <dbReference type="EMBL" id="QNE35883.1"/>
    </source>
</evidence>
<dbReference type="AlphaFoldDB" id="A0A7G6YBL8"/>
<dbReference type="CDD" id="cd04301">
    <property type="entry name" value="NAT_SF"/>
    <property type="match status" value="1"/>
</dbReference>
<dbReference type="Proteomes" id="UP000515511">
    <property type="component" value="Chromosome"/>
</dbReference>
<evidence type="ECO:0000313" key="3">
    <source>
        <dbReference type="Proteomes" id="UP000515511"/>
    </source>
</evidence>
<dbReference type="GO" id="GO:0016747">
    <property type="term" value="F:acyltransferase activity, transferring groups other than amino-acyl groups"/>
    <property type="evidence" value="ECO:0007669"/>
    <property type="project" value="InterPro"/>
</dbReference>